<name>A0ACC0ZZI8_9ROSI</name>
<sequence>MLDARIMSWLLGSVEPHIVTNLQAHHSTQSMWNYLKKVYHQDNDAHRFQLEHAIAMFQHDVPVAALLTIQNLHKTSQRDQFLMKLRPEYESVCSSLLNDLLFPLLIFVLVSYFAKNKVLVLKLFWSNLMAVPRLQLWLMLPMDAQAFQTSIAIHPAATFVAHGSSSSASSDLAPLVATYCTPKMAYNHMTNTPITRSHVRHYAGQSSIQTANGSSLPISAVGNASSTFIDVFLAPQLSTNFISVSQLVDNNCAVNFFGDG</sequence>
<organism evidence="1 2">
    <name type="scientific">Pistacia atlantica</name>
    <dbReference type="NCBI Taxonomy" id="434234"/>
    <lineage>
        <taxon>Eukaryota</taxon>
        <taxon>Viridiplantae</taxon>
        <taxon>Streptophyta</taxon>
        <taxon>Embryophyta</taxon>
        <taxon>Tracheophyta</taxon>
        <taxon>Spermatophyta</taxon>
        <taxon>Magnoliopsida</taxon>
        <taxon>eudicotyledons</taxon>
        <taxon>Gunneridae</taxon>
        <taxon>Pentapetalae</taxon>
        <taxon>rosids</taxon>
        <taxon>malvids</taxon>
        <taxon>Sapindales</taxon>
        <taxon>Anacardiaceae</taxon>
        <taxon>Pistacia</taxon>
    </lineage>
</organism>
<dbReference type="EMBL" id="CM047909">
    <property type="protein sequence ID" value="KAJ0080095.1"/>
    <property type="molecule type" value="Genomic_DNA"/>
</dbReference>
<dbReference type="Proteomes" id="UP001164250">
    <property type="component" value="Chromosome 13"/>
</dbReference>
<evidence type="ECO:0000313" key="2">
    <source>
        <dbReference type="Proteomes" id="UP001164250"/>
    </source>
</evidence>
<reference evidence="2" key="1">
    <citation type="journal article" date="2023" name="G3 (Bethesda)">
        <title>Genome assembly and association tests identify interacting loci associated with vigor, precocity, and sex in interspecific pistachio rootstocks.</title>
        <authorList>
            <person name="Palmer W."/>
            <person name="Jacygrad E."/>
            <person name="Sagayaradj S."/>
            <person name="Cavanaugh K."/>
            <person name="Han R."/>
            <person name="Bertier L."/>
            <person name="Beede B."/>
            <person name="Kafkas S."/>
            <person name="Golino D."/>
            <person name="Preece J."/>
            <person name="Michelmore R."/>
        </authorList>
    </citation>
    <scope>NUCLEOTIDE SEQUENCE [LARGE SCALE GENOMIC DNA]</scope>
</reference>
<accession>A0ACC0ZZI8</accession>
<evidence type="ECO:0000313" key="1">
    <source>
        <dbReference type="EMBL" id="KAJ0080095.1"/>
    </source>
</evidence>
<gene>
    <name evidence="1" type="ORF">Patl1_22409</name>
</gene>
<proteinExistence type="predicted"/>
<comment type="caution">
    <text evidence="1">The sequence shown here is derived from an EMBL/GenBank/DDBJ whole genome shotgun (WGS) entry which is preliminary data.</text>
</comment>
<protein>
    <submittedName>
        <fullName evidence="1">Uncharacterized protein</fullName>
    </submittedName>
</protein>
<keyword evidence="2" id="KW-1185">Reference proteome</keyword>